<dbReference type="OrthoDB" id="5482013at2"/>
<evidence type="ECO:0000313" key="1">
    <source>
        <dbReference type="EMBL" id="ATB27126.1"/>
    </source>
</evidence>
<dbReference type="PROSITE" id="PS51257">
    <property type="entry name" value="PROKAR_LIPOPROTEIN"/>
    <property type="match status" value="1"/>
</dbReference>
<gene>
    <name evidence="1" type="ORF">MEBOL_000564</name>
</gene>
<name>A0A286NVF5_9BACT</name>
<evidence type="ECO:0008006" key="3">
    <source>
        <dbReference type="Google" id="ProtNLM"/>
    </source>
</evidence>
<organism evidence="1 2">
    <name type="scientific">Melittangium boletus DSM 14713</name>
    <dbReference type="NCBI Taxonomy" id="1294270"/>
    <lineage>
        <taxon>Bacteria</taxon>
        <taxon>Pseudomonadati</taxon>
        <taxon>Myxococcota</taxon>
        <taxon>Myxococcia</taxon>
        <taxon>Myxococcales</taxon>
        <taxon>Cystobacterineae</taxon>
        <taxon>Archangiaceae</taxon>
        <taxon>Melittangium</taxon>
    </lineage>
</organism>
<dbReference type="AlphaFoldDB" id="A0A286NVF5"/>
<protein>
    <recommendedName>
        <fullName evidence="3">Lipoprotein</fullName>
    </recommendedName>
</protein>
<dbReference type="KEGG" id="mbd:MEBOL_000564"/>
<keyword evidence="2" id="KW-1185">Reference proteome</keyword>
<reference evidence="1 2" key="1">
    <citation type="submission" date="2017-06" db="EMBL/GenBank/DDBJ databases">
        <authorList>
            <person name="Kim H.J."/>
            <person name="Triplett B.A."/>
        </authorList>
    </citation>
    <scope>NUCLEOTIDE SEQUENCE [LARGE SCALE GENOMIC DNA]</scope>
    <source>
        <strain evidence="1 2">DSM 14713</strain>
    </source>
</reference>
<evidence type="ECO:0000313" key="2">
    <source>
        <dbReference type="Proteomes" id="UP000217289"/>
    </source>
</evidence>
<sequence length="670" mass="72946">MKTHWLVLAATAAAASGCYSVESPPLSGVGSFRVEVQRLSTVNDDNTLQPLPVVPACLKRYNGTLEQVPQEVRGTPDCRYAIPPGQVEMQVNVTALGKSGEPFDFNGPVSFKMDPGDLAGNYSYAWVMLNKGTGLGKLRANHLYGEVRVLVADEPVKLLYTNGTVAGDTSLLPEEPKSRTYASSSSQPLFFQEPTLAAIQTPQGFDNRTSPFVNQFVTIGRTPESGGALKRDCPGINDDQDVTLLVTGTDPSGFFVTDITACPVSENTTSAAGVRVPEPTGLLPGTFGSMFVYNYSFPEGLYPGDLLWTLAGSIQEFTSTTQLTFPSWTVREHVRLRPQEEWDVHLKKNPPVEINLRHCFLDDVLEPFITDVLCGYNNKNLKMESLESGLVKLRQVRFPKVFKSCDFNGDANVPSFCQTKDSAGNWIWGNCDTSNPSVDPDAAERQCNADCTTGSGEFTHTVCAERTQYTGFGQFVVEMAGPGPREAGLDGTLPKRAQAVTLSGSTSGKTPEGYAPGTELSVWCEQDAYVRFGATTVTASNTDELLPARQRKDLIVRQDEGHVAFLAQQSTEGQKPEPRCLVSANTHTRLLLTTRDAVPDLQVDCDEGDTNAERARQCRFIHGATFDVVGHLRQVQAARPRWMVMPRDAGDLCCHPGAGLECPKPILPCE</sequence>
<accession>A0A286NVF5</accession>
<dbReference type="RefSeq" id="WP_095975974.1">
    <property type="nucleotide sequence ID" value="NZ_CP022163.1"/>
</dbReference>
<proteinExistence type="predicted"/>
<dbReference type="EMBL" id="CP022163">
    <property type="protein sequence ID" value="ATB27126.1"/>
    <property type="molecule type" value="Genomic_DNA"/>
</dbReference>
<dbReference type="Proteomes" id="UP000217289">
    <property type="component" value="Chromosome"/>
</dbReference>